<accession>A0A8H2DV71</accession>
<evidence type="ECO:0000313" key="3">
    <source>
        <dbReference type="Proteomes" id="UP000297595"/>
    </source>
</evidence>
<name>A0A8H2DV71_ORBOL</name>
<evidence type="ECO:0000256" key="1">
    <source>
        <dbReference type="SAM" id="MobiDB-lite"/>
    </source>
</evidence>
<dbReference type="EMBL" id="SOZJ01000006">
    <property type="protein sequence ID" value="TGJ65453.1"/>
    <property type="molecule type" value="Genomic_DNA"/>
</dbReference>
<reference evidence="2 3" key="1">
    <citation type="submission" date="2019-03" db="EMBL/GenBank/DDBJ databases">
        <title>Nematode-trapping fungi genome.</title>
        <authorList>
            <person name="Vidal-Diez De Ulzurrun G."/>
        </authorList>
    </citation>
    <scope>NUCLEOTIDE SEQUENCE [LARGE SCALE GENOMIC DNA]</scope>
    <source>
        <strain evidence="2 3">TWF154</strain>
    </source>
</reference>
<sequence>MSAVCKEYVGGDVCVKTLTQARPVGLVWSLTDLILSPSRRREDKGNSMASWPWMSANQPLSSSDANIKPRDTINYC</sequence>
<feature type="region of interest" description="Disordered" evidence="1">
    <location>
        <begin position="39"/>
        <end position="76"/>
    </location>
</feature>
<protein>
    <submittedName>
        <fullName evidence="2">Uncharacterized protein</fullName>
    </submittedName>
</protein>
<dbReference type="Proteomes" id="UP000297595">
    <property type="component" value="Unassembled WGS sequence"/>
</dbReference>
<organism evidence="2 3">
    <name type="scientific">Orbilia oligospora</name>
    <name type="common">Nematode-trapping fungus</name>
    <name type="synonym">Arthrobotrys oligospora</name>
    <dbReference type="NCBI Taxonomy" id="2813651"/>
    <lineage>
        <taxon>Eukaryota</taxon>
        <taxon>Fungi</taxon>
        <taxon>Dikarya</taxon>
        <taxon>Ascomycota</taxon>
        <taxon>Pezizomycotina</taxon>
        <taxon>Orbiliomycetes</taxon>
        <taxon>Orbiliales</taxon>
        <taxon>Orbiliaceae</taxon>
        <taxon>Orbilia</taxon>
    </lineage>
</organism>
<evidence type="ECO:0000313" key="2">
    <source>
        <dbReference type="EMBL" id="TGJ65453.1"/>
    </source>
</evidence>
<comment type="caution">
    <text evidence="2">The sequence shown here is derived from an EMBL/GenBank/DDBJ whole genome shotgun (WGS) entry which is preliminary data.</text>
</comment>
<gene>
    <name evidence="2" type="ORF">EYR41_009418</name>
</gene>
<dbReference type="AlphaFoldDB" id="A0A8H2DV71"/>
<feature type="compositionally biased region" description="Polar residues" evidence="1">
    <location>
        <begin position="55"/>
        <end position="65"/>
    </location>
</feature>
<proteinExistence type="predicted"/>
<feature type="compositionally biased region" description="Basic and acidic residues" evidence="1">
    <location>
        <begin position="67"/>
        <end position="76"/>
    </location>
</feature>